<dbReference type="Gene3D" id="2.130.10.10">
    <property type="entry name" value="YVTN repeat-like/Quinoprotein amine dehydrogenase"/>
    <property type="match status" value="1"/>
</dbReference>
<feature type="signal peptide" evidence="5">
    <location>
        <begin position="1"/>
        <end position="19"/>
    </location>
</feature>
<dbReference type="Pfam" id="PF13360">
    <property type="entry name" value="PQQ_2"/>
    <property type="match status" value="1"/>
</dbReference>
<dbReference type="EMBL" id="WSRP01000026">
    <property type="protein sequence ID" value="MVX57272.1"/>
    <property type="molecule type" value="Genomic_DNA"/>
</dbReference>
<dbReference type="NCBIfam" id="TIGR03300">
    <property type="entry name" value="assembly_YfgL"/>
    <property type="match status" value="1"/>
</dbReference>
<keyword evidence="3 4" id="KW-0998">Cell outer membrane</keyword>
<dbReference type="GO" id="GO:0043165">
    <property type="term" value="P:Gram-negative-bacterium-type cell outer membrane assembly"/>
    <property type="evidence" value="ECO:0007669"/>
    <property type="project" value="UniProtKB-UniRule"/>
</dbReference>
<proteinExistence type="inferred from homology"/>
<gene>
    <name evidence="4 7" type="primary">bamB</name>
    <name evidence="7" type="ORF">E5987_08665</name>
</gene>
<evidence type="ECO:0000256" key="2">
    <source>
        <dbReference type="ARBA" id="ARBA00023136"/>
    </source>
</evidence>
<comment type="similarity">
    <text evidence="4">Belongs to the BamB family.</text>
</comment>
<name>A0A6L6YK58_9BURK</name>
<dbReference type="GO" id="GO:0051205">
    <property type="term" value="P:protein insertion into membrane"/>
    <property type="evidence" value="ECO:0007669"/>
    <property type="project" value="UniProtKB-UniRule"/>
</dbReference>
<dbReference type="GO" id="GO:0009279">
    <property type="term" value="C:cell outer membrane"/>
    <property type="evidence" value="ECO:0007669"/>
    <property type="project" value="UniProtKB-SubCell"/>
</dbReference>
<feature type="domain" description="Pyrrolo-quinoline quinone repeat" evidence="6">
    <location>
        <begin position="71"/>
        <end position="299"/>
    </location>
</feature>
<sequence length="372" mass="39208">MVSKLTKFFVLTAAAAALAGCSTSKHEPMPLVKITQAISADTVWSKSLSSADGFLVPAVYDDVVFAAGGKTLSRMNARSGEVEWSVSFDSPITAGVGSDGYVTAVGLEDGTLQVVDAEGKVSWSKKLTTDLASPPVVAQGLVIVRTLDTRVSAFEASSGDEEWIYQKNQPALTVRLPTGMLAHDTVLFVGQPNGHVVILDIPTGKAVFEFSIAQSKGITEVERLVDVVGYPAFSQDLVCAAAYQGAVTCIDSQNGQTRWSQPLDAVAGPAIDEANVYGVAVNGEVKAFYRESGEERWTNKEMLYRGLSAPVVVPGAVAVGDAEGYVHLLSPRTGEEIGRLRLSGPVVTAAQPFSSGAIFQTSKGDVAYIATR</sequence>
<dbReference type="InterPro" id="IPR002372">
    <property type="entry name" value="PQQ_rpt_dom"/>
</dbReference>
<keyword evidence="2 4" id="KW-0472">Membrane</keyword>
<reference evidence="7 8" key="1">
    <citation type="submission" date="2019-12" db="EMBL/GenBank/DDBJ databases">
        <title>Microbes associate with the intestines of laboratory mice.</title>
        <authorList>
            <person name="Navarre W."/>
            <person name="Wong E."/>
        </authorList>
    </citation>
    <scope>NUCLEOTIDE SEQUENCE [LARGE SCALE GENOMIC DNA]</scope>
    <source>
        <strain evidence="7 8">NM82_D38</strain>
    </source>
</reference>
<dbReference type="PANTHER" id="PTHR34512:SF30">
    <property type="entry name" value="OUTER MEMBRANE PROTEIN ASSEMBLY FACTOR BAMB"/>
    <property type="match status" value="1"/>
</dbReference>
<evidence type="ECO:0000259" key="6">
    <source>
        <dbReference type="Pfam" id="PF13360"/>
    </source>
</evidence>
<dbReference type="InterPro" id="IPR015943">
    <property type="entry name" value="WD40/YVTN_repeat-like_dom_sf"/>
</dbReference>
<comment type="function">
    <text evidence="4">Part of the outer membrane protein assembly complex, which is involved in assembly and insertion of beta-barrel proteins into the outer membrane.</text>
</comment>
<keyword evidence="8" id="KW-1185">Reference proteome</keyword>
<keyword evidence="4" id="KW-0564">Palmitate</keyword>
<feature type="chain" id="PRO_5027179983" description="Outer membrane protein assembly factor BamB" evidence="5">
    <location>
        <begin position="20"/>
        <end position="372"/>
    </location>
</feature>
<accession>A0A6L6YK58</accession>
<organism evidence="7 8">
    <name type="scientific">Parasutterella muris</name>
    <dbReference type="NCBI Taxonomy" id="2565572"/>
    <lineage>
        <taxon>Bacteria</taxon>
        <taxon>Pseudomonadati</taxon>
        <taxon>Pseudomonadota</taxon>
        <taxon>Betaproteobacteria</taxon>
        <taxon>Burkholderiales</taxon>
        <taxon>Sutterellaceae</taxon>
        <taxon>Parasutterella</taxon>
    </lineage>
</organism>
<evidence type="ECO:0000256" key="1">
    <source>
        <dbReference type="ARBA" id="ARBA00022729"/>
    </source>
</evidence>
<dbReference type="HAMAP" id="MF_00923">
    <property type="entry name" value="OM_assembly_BamB"/>
    <property type="match status" value="1"/>
</dbReference>
<evidence type="ECO:0000313" key="8">
    <source>
        <dbReference type="Proteomes" id="UP000472580"/>
    </source>
</evidence>
<dbReference type="Proteomes" id="UP000472580">
    <property type="component" value="Unassembled WGS sequence"/>
</dbReference>
<keyword evidence="1 4" id="KW-0732">Signal</keyword>
<evidence type="ECO:0000256" key="5">
    <source>
        <dbReference type="SAM" id="SignalP"/>
    </source>
</evidence>
<dbReference type="InterPro" id="IPR018391">
    <property type="entry name" value="PQQ_b-propeller_rpt"/>
</dbReference>
<protein>
    <recommendedName>
        <fullName evidence="4">Outer membrane protein assembly factor BamB</fullName>
    </recommendedName>
</protein>
<dbReference type="PANTHER" id="PTHR34512">
    <property type="entry name" value="CELL SURFACE PROTEIN"/>
    <property type="match status" value="1"/>
</dbReference>
<dbReference type="InterPro" id="IPR017687">
    <property type="entry name" value="BamB"/>
</dbReference>
<dbReference type="AlphaFoldDB" id="A0A6L6YK58"/>
<evidence type="ECO:0000256" key="4">
    <source>
        <dbReference type="HAMAP-Rule" id="MF_00923"/>
    </source>
</evidence>
<evidence type="ECO:0000313" key="7">
    <source>
        <dbReference type="EMBL" id="MVX57272.1"/>
    </source>
</evidence>
<dbReference type="RefSeq" id="WP_160335698.1">
    <property type="nucleotide sequence ID" value="NZ_WSRP01000026.1"/>
</dbReference>
<dbReference type="InterPro" id="IPR011047">
    <property type="entry name" value="Quinoprotein_ADH-like_sf"/>
</dbReference>
<comment type="caution">
    <text evidence="7">The sequence shown here is derived from an EMBL/GenBank/DDBJ whole genome shotgun (WGS) entry which is preliminary data.</text>
</comment>
<dbReference type="PROSITE" id="PS51257">
    <property type="entry name" value="PROKAR_LIPOPROTEIN"/>
    <property type="match status" value="1"/>
</dbReference>
<comment type="subunit">
    <text evidence="4">Part of the Bam complex.</text>
</comment>
<evidence type="ECO:0000256" key="3">
    <source>
        <dbReference type="ARBA" id="ARBA00023237"/>
    </source>
</evidence>
<dbReference type="OrthoDB" id="5173551at2"/>
<keyword evidence="4" id="KW-0449">Lipoprotein</keyword>
<comment type="subcellular location">
    <subcellularLocation>
        <location evidence="4">Cell outer membrane</location>
        <topology evidence="4">Lipid-anchor</topology>
    </subcellularLocation>
</comment>
<dbReference type="SUPFAM" id="SSF50998">
    <property type="entry name" value="Quinoprotein alcohol dehydrogenase-like"/>
    <property type="match status" value="1"/>
</dbReference>
<dbReference type="SMART" id="SM00564">
    <property type="entry name" value="PQQ"/>
    <property type="match status" value="7"/>
</dbReference>